<dbReference type="EMBL" id="CP041200">
    <property type="protein sequence ID" value="QDI65078.1"/>
    <property type="molecule type" value="Genomic_DNA"/>
</dbReference>
<reference evidence="2 5" key="2">
    <citation type="submission" date="2019-07" db="EMBL/GenBank/DDBJ databases">
        <title>Comparative genomics of three clinical Ureaplasma species: analysis of their core genomes and virulence factors.</title>
        <authorList>
            <person name="Yang T."/>
            <person name="Zhang Y."/>
            <person name="Li X."/>
            <person name="Kong Y."/>
            <person name="Yu H."/>
            <person name="Ruan Z."/>
            <person name="Xie X."/>
            <person name="Zhang J."/>
        </authorList>
    </citation>
    <scope>NUCLEOTIDE SEQUENCE [LARGE SCALE GENOMIC DNA]</scope>
    <source>
        <strain evidence="2 5">132</strain>
    </source>
</reference>
<dbReference type="EMBL" id="QOKT01000027">
    <property type="protein sequence ID" value="RCJ00537.1"/>
    <property type="molecule type" value="Genomic_DNA"/>
</dbReference>
<evidence type="ECO:0008006" key="7">
    <source>
        <dbReference type="Google" id="ProtNLM"/>
    </source>
</evidence>
<dbReference type="Proteomes" id="UP001201240">
    <property type="component" value="Unassembled WGS sequence"/>
</dbReference>
<evidence type="ECO:0000313" key="3">
    <source>
        <dbReference type="EMBL" id="RCJ00537.1"/>
    </source>
</evidence>
<name>A0AAP9ACR0_UREUR</name>
<reference evidence="1 6" key="3">
    <citation type="submission" date="2021-10" db="EMBL/GenBank/DDBJ databases">
        <title>Sequencing the mobilome of antimicrobial resistant bacterial isolates spanning a range of GC content: The potential of a sustainable low cost, low infrastructure approach for surveillance with Oxford Nanopore sequencing.</title>
        <authorList>
            <person name="Sands K."/>
        </authorList>
    </citation>
    <scope>NUCLEOTIDE SEQUENCE [LARGE SCALE GENOMIC DNA]</scope>
    <source>
        <strain evidence="1 6">MIN-202</strain>
    </source>
</reference>
<dbReference type="Proteomes" id="UP000318231">
    <property type="component" value="Chromosome"/>
</dbReference>
<dbReference type="AlphaFoldDB" id="A0AAP9ACR0"/>
<evidence type="ECO:0000313" key="5">
    <source>
        <dbReference type="Proteomes" id="UP000318231"/>
    </source>
</evidence>
<proteinExistence type="predicted"/>
<reference evidence="3 4" key="1">
    <citation type="submission" date="2018-07" db="EMBL/GenBank/DDBJ databases">
        <title>Ureaplasma urealyticum 1000 the multidrug-resistant clinical isolate obtained from scrapings of the urogenital tract of a woman with inflammatory diseases of the reproductive organs.</title>
        <authorList>
            <person name="Kolesnikova E.A."/>
            <person name="Alekseeva A.E."/>
            <person name="Brusnigina N.F."/>
            <person name="Makhova M.A."/>
        </authorList>
    </citation>
    <scope>NUCLEOTIDE SEQUENCE [LARGE SCALE GENOMIC DNA]</scope>
    <source>
        <strain evidence="3 4">1000</strain>
    </source>
</reference>
<accession>A0AAP9ACR0</accession>
<protein>
    <recommendedName>
        <fullName evidence="7">Abi family protein</fullName>
    </recommendedName>
</protein>
<dbReference type="Proteomes" id="UP000253077">
    <property type="component" value="Unassembled WGS sequence"/>
</dbReference>
<dbReference type="EMBL" id="JAJBIS010000001">
    <property type="protein sequence ID" value="MCF1349174.1"/>
    <property type="molecule type" value="Genomic_DNA"/>
</dbReference>
<evidence type="ECO:0000313" key="1">
    <source>
        <dbReference type="EMBL" id="MCF1349174.1"/>
    </source>
</evidence>
<dbReference type="GeneID" id="93849017"/>
<evidence type="ECO:0000313" key="2">
    <source>
        <dbReference type="EMBL" id="QDI65078.1"/>
    </source>
</evidence>
<organism evidence="2 5">
    <name type="scientific">Ureaplasma urealyticum</name>
    <name type="common">Ureaplasma urealyticum biotype 2</name>
    <dbReference type="NCBI Taxonomy" id="2130"/>
    <lineage>
        <taxon>Bacteria</taxon>
        <taxon>Bacillati</taxon>
        <taxon>Mycoplasmatota</taxon>
        <taxon>Mycoplasmoidales</taxon>
        <taxon>Mycoplasmoidaceae</taxon>
        <taxon>Ureaplasma</taxon>
    </lineage>
</organism>
<gene>
    <name evidence="3" type="ORF">DSQ42_02805</name>
    <name evidence="2" type="ORF">FJM05_02670</name>
    <name evidence="1" type="ORF">LH652_02570</name>
</gene>
<evidence type="ECO:0000313" key="4">
    <source>
        <dbReference type="Proteomes" id="UP000253077"/>
    </source>
</evidence>
<sequence>MNEYQNQKLELYFIKNAIKNEIMSFNECIQYLKYHTYFYKLKRLNNLFENKIHDFFHLVRISNLDFVLRKNINNKIMILEHLLKLKIHNFINDEEEPRSVFESFFNYYKNDKYLINYEKYFNKCKNIDLSSFVEILNLYVLMLLNAFIFQNKVEKVQAKLILMIRNNCAHNVPVIIFFKKDFNNMSKALELIHEIANCSVENKIKNEILINDKYLNEYLNANFHWLKGYGLINKILIFIKNCFNSIAQN</sequence>
<evidence type="ECO:0000313" key="6">
    <source>
        <dbReference type="Proteomes" id="UP001201240"/>
    </source>
</evidence>
<dbReference type="RefSeq" id="WP_004025965.1">
    <property type="nucleotide sequence ID" value="NZ_CAMXZD010000023.1"/>
</dbReference>